<dbReference type="AlphaFoldDB" id="A0A2P5I4I4"/>
<dbReference type="STRING" id="158607.A0A2P5I4I4"/>
<feature type="non-terminal residue" evidence="1">
    <location>
        <position position="1"/>
    </location>
</feature>
<evidence type="ECO:0000313" key="1">
    <source>
        <dbReference type="EMBL" id="POS77447.1"/>
    </source>
</evidence>
<dbReference type="OrthoDB" id="2519291at2759"/>
<evidence type="ECO:0000313" key="2">
    <source>
        <dbReference type="Proteomes" id="UP000094444"/>
    </source>
</evidence>
<accession>A0A2P5I4I4</accession>
<dbReference type="Proteomes" id="UP000094444">
    <property type="component" value="Unassembled WGS sequence"/>
</dbReference>
<reference evidence="1" key="1">
    <citation type="submission" date="2017-09" db="EMBL/GenBank/DDBJ databases">
        <title>Polyketide synthases of a Diaporthe helianthi virulent isolate.</title>
        <authorList>
            <person name="Baroncelli R."/>
        </authorList>
    </citation>
    <scope>NUCLEOTIDE SEQUENCE [LARGE SCALE GENOMIC DNA]</scope>
    <source>
        <strain evidence="1">7/96</strain>
    </source>
</reference>
<dbReference type="InParanoid" id="A0A2P5I4I4"/>
<dbReference type="EMBL" id="MAVT02000269">
    <property type="protein sequence ID" value="POS77447.1"/>
    <property type="molecule type" value="Genomic_DNA"/>
</dbReference>
<proteinExistence type="predicted"/>
<name>A0A2P5I4I4_DIAHE</name>
<comment type="caution">
    <text evidence="1">The sequence shown here is derived from an EMBL/GenBank/DDBJ whole genome shotgun (WGS) entry which is preliminary data.</text>
</comment>
<organism evidence="1 2">
    <name type="scientific">Diaporthe helianthi</name>
    <dbReference type="NCBI Taxonomy" id="158607"/>
    <lineage>
        <taxon>Eukaryota</taxon>
        <taxon>Fungi</taxon>
        <taxon>Dikarya</taxon>
        <taxon>Ascomycota</taxon>
        <taxon>Pezizomycotina</taxon>
        <taxon>Sordariomycetes</taxon>
        <taxon>Sordariomycetidae</taxon>
        <taxon>Diaporthales</taxon>
        <taxon>Diaporthaceae</taxon>
        <taxon>Diaporthe</taxon>
    </lineage>
</organism>
<protein>
    <submittedName>
        <fullName evidence="1">Uncharacterized protein</fullName>
    </submittedName>
</protein>
<keyword evidence="2" id="KW-1185">Reference proteome</keyword>
<sequence>VQRTEGKAADTECNTGFLATDLIGSQRDFDYKAFTKASFVDEAAFQTFFGLHQQPDNTAQSARTTLEQFLDRSQSKLLVDPRGFKPVGTIRITGLRGYIIYDKSNYYYCYRTRAVSTIK</sequence>
<gene>
    <name evidence="1" type="ORF">DHEL01_v204153</name>
</gene>